<evidence type="ECO:0000313" key="1">
    <source>
        <dbReference type="EMBL" id="MFA0569050.1"/>
    </source>
</evidence>
<accession>A0ABV4NCD9</accession>
<keyword evidence="2" id="KW-1185">Reference proteome</keyword>
<dbReference type="Proteomes" id="UP001570417">
    <property type="component" value="Unassembled WGS sequence"/>
</dbReference>
<protein>
    <recommendedName>
        <fullName evidence="3">Lipoprotein</fullName>
    </recommendedName>
</protein>
<gene>
    <name evidence="1" type="ORF">AB4566_12275</name>
</gene>
<reference evidence="1 2" key="1">
    <citation type="journal article" date="2024" name="ISME J.">
        <title>Tailless and filamentous prophages are predominant in marine Vibrio.</title>
        <authorList>
            <person name="Steensen K."/>
            <person name="Seneca J."/>
            <person name="Bartlau N."/>
            <person name="Yu X.A."/>
            <person name="Hussain F.A."/>
            <person name="Polz M.F."/>
        </authorList>
    </citation>
    <scope>NUCLEOTIDE SEQUENCE [LARGE SCALE GENOMIC DNA]</scope>
    <source>
        <strain evidence="1 2">10N.222.51.A1</strain>
    </source>
</reference>
<comment type="caution">
    <text evidence="1">The sequence shown here is derived from an EMBL/GenBank/DDBJ whole genome shotgun (WGS) entry which is preliminary data.</text>
</comment>
<proteinExistence type="predicted"/>
<dbReference type="EMBL" id="JBFRUW010000042">
    <property type="protein sequence ID" value="MFA0569050.1"/>
    <property type="molecule type" value="Genomic_DNA"/>
</dbReference>
<evidence type="ECO:0000313" key="2">
    <source>
        <dbReference type="Proteomes" id="UP001570417"/>
    </source>
</evidence>
<dbReference type="PROSITE" id="PS51257">
    <property type="entry name" value="PROKAR_LIPOPROTEIN"/>
    <property type="match status" value="1"/>
</dbReference>
<dbReference type="RefSeq" id="WP_372266263.1">
    <property type="nucleotide sequence ID" value="NZ_JBFRUW010000042.1"/>
</dbReference>
<sequence>MKTLTPLFLTSVIATSLIGCGGDSGGSSSGGSVATVSETSFNEISVPNNFEWRGVNSHDLAVNIVSSYSQKNGNASPIRGSHIVKFYSITSDGIDATPFYSGITNKEGVLNNEFSIPAHWDSIKIVASVRKQNCESQFSLNELEASLSVACDIMLDAD</sequence>
<name>A0ABV4NCD9_9VIBR</name>
<organism evidence="1 2">
    <name type="scientific">Vibrio gallaecicus</name>
    <dbReference type="NCBI Taxonomy" id="552386"/>
    <lineage>
        <taxon>Bacteria</taxon>
        <taxon>Pseudomonadati</taxon>
        <taxon>Pseudomonadota</taxon>
        <taxon>Gammaproteobacteria</taxon>
        <taxon>Vibrionales</taxon>
        <taxon>Vibrionaceae</taxon>
        <taxon>Vibrio</taxon>
    </lineage>
</organism>
<evidence type="ECO:0008006" key="3">
    <source>
        <dbReference type="Google" id="ProtNLM"/>
    </source>
</evidence>